<dbReference type="PANTHER" id="PTHR43798:SF31">
    <property type="entry name" value="AB HYDROLASE SUPERFAMILY PROTEIN YCLE"/>
    <property type="match status" value="1"/>
</dbReference>
<reference evidence="3 4" key="1">
    <citation type="submission" date="2018-03" db="EMBL/GenBank/DDBJ databases">
        <title>Genomic Encyclopedia of Archaeal and Bacterial Type Strains, Phase II (KMG-II): from individual species to whole genera.</title>
        <authorList>
            <person name="Goeker M."/>
        </authorList>
    </citation>
    <scope>NUCLEOTIDE SEQUENCE [LARGE SCALE GENOMIC DNA]</scope>
    <source>
        <strain evidence="3 4">DSM 24859</strain>
    </source>
</reference>
<dbReference type="SUPFAM" id="SSF53474">
    <property type="entry name" value="alpha/beta-Hydrolases"/>
    <property type="match status" value="1"/>
</dbReference>
<proteinExistence type="predicted"/>
<evidence type="ECO:0000256" key="1">
    <source>
        <dbReference type="ARBA" id="ARBA00022801"/>
    </source>
</evidence>
<dbReference type="InterPro" id="IPR050266">
    <property type="entry name" value="AB_hydrolase_sf"/>
</dbReference>
<protein>
    <submittedName>
        <fullName evidence="3">Pimeloyl-ACP methyl ester carboxylesterase</fullName>
    </submittedName>
</protein>
<comment type="caution">
    <text evidence="3">The sequence shown here is derived from an EMBL/GenBank/DDBJ whole genome shotgun (WGS) entry which is preliminary data.</text>
</comment>
<organism evidence="3 4">
    <name type="scientific">Chitinophaga niastensis</name>
    <dbReference type="NCBI Taxonomy" id="536980"/>
    <lineage>
        <taxon>Bacteria</taxon>
        <taxon>Pseudomonadati</taxon>
        <taxon>Bacteroidota</taxon>
        <taxon>Chitinophagia</taxon>
        <taxon>Chitinophagales</taxon>
        <taxon>Chitinophagaceae</taxon>
        <taxon>Chitinophaga</taxon>
    </lineage>
</organism>
<dbReference type="OrthoDB" id="9780932at2"/>
<dbReference type="GO" id="GO:0016020">
    <property type="term" value="C:membrane"/>
    <property type="evidence" value="ECO:0007669"/>
    <property type="project" value="TreeGrafter"/>
</dbReference>
<name>A0A2P8HNZ5_CHINA</name>
<evidence type="ECO:0000259" key="2">
    <source>
        <dbReference type="Pfam" id="PF00561"/>
    </source>
</evidence>
<dbReference type="GO" id="GO:0016787">
    <property type="term" value="F:hydrolase activity"/>
    <property type="evidence" value="ECO:0007669"/>
    <property type="project" value="UniProtKB-KW"/>
</dbReference>
<dbReference type="Pfam" id="PF00561">
    <property type="entry name" value="Abhydrolase_1"/>
    <property type="match status" value="1"/>
</dbReference>
<dbReference type="Gene3D" id="3.40.50.1820">
    <property type="entry name" value="alpha/beta hydrolase"/>
    <property type="match status" value="1"/>
</dbReference>
<dbReference type="Proteomes" id="UP000240971">
    <property type="component" value="Unassembled WGS sequence"/>
</dbReference>
<dbReference type="EMBL" id="PYAW01000002">
    <property type="protein sequence ID" value="PSL47939.1"/>
    <property type="molecule type" value="Genomic_DNA"/>
</dbReference>
<evidence type="ECO:0000313" key="3">
    <source>
        <dbReference type="EMBL" id="PSL47939.1"/>
    </source>
</evidence>
<dbReference type="PRINTS" id="PR00111">
    <property type="entry name" value="ABHYDROLASE"/>
</dbReference>
<dbReference type="InterPro" id="IPR000073">
    <property type="entry name" value="AB_hydrolase_1"/>
</dbReference>
<keyword evidence="1" id="KW-0378">Hydrolase</keyword>
<accession>A0A2P8HNZ5</accession>
<keyword evidence="4" id="KW-1185">Reference proteome</keyword>
<sequence>MPFIQANDQTRLFYTDWKGGNPIVFVHSWAMNSDMWEYHMLHFHDKGMRCIAMDRRGHGRSDRPGHGYHLDQHADDLASLLEALDLHEVTLVAHSMGGAEVARYFERYGTARIARVVFIAAAIPFLLQTADNPEGIEPKMLEATIHAFRTDFPKWLNDGADAFYLPDTLGTSPGITQWTINMMLRTSLKAVVECSRVLTSSDLREGLRKLTIPTLIIHGDTDASVPVKFGRMAAALIPGCIYKEYAGAPHGIFFTHMAELQKDIAEFIAE</sequence>
<dbReference type="AlphaFoldDB" id="A0A2P8HNZ5"/>
<feature type="domain" description="AB hydrolase-1" evidence="2">
    <location>
        <begin position="21"/>
        <end position="256"/>
    </location>
</feature>
<gene>
    <name evidence="3" type="ORF">CLV51_102799</name>
</gene>
<dbReference type="RefSeq" id="WP_106528358.1">
    <property type="nucleotide sequence ID" value="NZ_PYAW01000002.1"/>
</dbReference>
<dbReference type="InterPro" id="IPR029058">
    <property type="entry name" value="AB_hydrolase_fold"/>
</dbReference>
<evidence type="ECO:0000313" key="4">
    <source>
        <dbReference type="Proteomes" id="UP000240971"/>
    </source>
</evidence>
<dbReference type="PANTHER" id="PTHR43798">
    <property type="entry name" value="MONOACYLGLYCEROL LIPASE"/>
    <property type="match status" value="1"/>
</dbReference>